<dbReference type="AlphaFoldDB" id="A0A0P6WQC1"/>
<evidence type="ECO:0000259" key="1">
    <source>
        <dbReference type="Pfam" id="PF14594"/>
    </source>
</evidence>
<dbReference type="Pfam" id="PF14594">
    <property type="entry name" value="Sipho_Gp37"/>
    <property type="match status" value="1"/>
</dbReference>
<organism evidence="2 3">
    <name type="scientific">Ornatilinea apprima</name>
    <dbReference type="NCBI Taxonomy" id="1134406"/>
    <lineage>
        <taxon>Bacteria</taxon>
        <taxon>Bacillati</taxon>
        <taxon>Chloroflexota</taxon>
        <taxon>Anaerolineae</taxon>
        <taxon>Anaerolineales</taxon>
        <taxon>Anaerolineaceae</taxon>
        <taxon>Ornatilinea</taxon>
    </lineage>
</organism>
<accession>A0A0P6WQC1</accession>
<feature type="domain" description="Gp28/Gp37-like" evidence="1">
    <location>
        <begin position="6"/>
        <end position="350"/>
    </location>
</feature>
<evidence type="ECO:0000313" key="2">
    <source>
        <dbReference type="EMBL" id="KPL72255.1"/>
    </source>
</evidence>
<dbReference type="InterPro" id="IPR029432">
    <property type="entry name" value="Gp28/Gp37-like_dom"/>
</dbReference>
<protein>
    <recommendedName>
        <fullName evidence="1">Gp28/Gp37-like domain-containing protein</fullName>
    </recommendedName>
</protein>
<comment type="caution">
    <text evidence="2">The sequence shown here is derived from an EMBL/GenBank/DDBJ whole genome shotgun (WGS) entry which is preliminary data.</text>
</comment>
<dbReference type="STRING" id="1134406.ADN00_15675"/>
<dbReference type="EMBL" id="LGCL01000039">
    <property type="protein sequence ID" value="KPL72255.1"/>
    <property type="molecule type" value="Genomic_DNA"/>
</dbReference>
<name>A0A0P6WQC1_9CHLR</name>
<dbReference type="RefSeq" id="WP_075063972.1">
    <property type="nucleotide sequence ID" value="NZ_LGCL01000039.1"/>
</dbReference>
<gene>
    <name evidence="2" type="ORF">ADN00_15675</name>
</gene>
<reference evidence="2 3" key="1">
    <citation type="submission" date="2015-07" db="EMBL/GenBank/DDBJ databases">
        <title>Genome sequence of Ornatilinea apprima DSM 23815.</title>
        <authorList>
            <person name="Hemp J."/>
            <person name="Ward L.M."/>
            <person name="Pace L.A."/>
            <person name="Fischer W.W."/>
        </authorList>
    </citation>
    <scope>NUCLEOTIDE SEQUENCE [LARGE SCALE GENOMIC DNA]</scope>
    <source>
        <strain evidence="2 3">P3M-1</strain>
    </source>
</reference>
<proteinExistence type="predicted"/>
<evidence type="ECO:0000313" key="3">
    <source>
        <dbReference type="Proteomes" id="UP000050417"/>
    </source>
</evidence>
<keyword evidence="3" id="KW-1185">Reference proteome</keyword>
<dbReference type="Proteomes" id="UP000050417">
    <property type="component" value="Unassembled WGS sequence"/>
</dbReference>
<sequence>MSAEYRIYSRNPDLTRNSEITRYKRLEFISRFCLGGSWTLSGEGDLPLSVNQGIIIVRNDVEVFSGVVQELETAMDAESFLSRSWTFKGKDDLARIGDRVAVPDPVGWNFSTAAYDTRTGLAEAVILEFVDYNCGPSAIERRRLPNFQVGASSGLGLTVTGNARFDNLLTLIYNLAQMGGVGYRVRYDSTLGRLVFEVFEPTDRTTEVKFSADFGNLQSFKHKLRAPKANYAIVLGQGEGSSRSNVCVYDNNSISTWGLVEMMKDQRNEPDSAKLQNWGEAELEKKKEQEGYTIVPNELGGVGFTYGVDYFLGDLVSVADEAVVLQETVTEVKFSIDEDGEEKIVPTIGSLKDIPLSNTFERIEDLTDRVNQIETSQ</sequence>